<dbReference type="GO" id="GO:0016020">
    <property type="term" value="C:membrane"/>
    <property type="evidence" value="ECO:0007669"/>
    <property type="project" value="UniProtKB-SubCell"/>
</dbReference>
<evidence type="ECO:0000256" key="4">
    <source>
        <dbReference type="ARBA" id="ARBA00023136"/>
    </source>
</evidence>
<keyword evidence="8" id="KW-1185">Reference proteome</keyword>
<gene>
    <name evidence="7" type="ORF">C4F49_07900</name>
</gene>
<keyword evidence="3 5" id="KW-1133">Transmembrane helix</keyword>
<dbReference type="AlphaFoldDB" id="A0A928UYA6"/>
<comment type="caution">
    <text evidence="7">The sequence shown here is derived from an EMBL/GenBank/DDBJ whole genome shotgun (WGS) entry which is preliminary data.</text>
</comment>
<dbReference type="InterPro" id="IPR007829">
    <property type="entry name" value="TM2"/>
</dbReference>
<evidence type="ECO:0000313" key="7">
    <source>
        <dbReference type="EMBL" id="MBE8713600.1"/>
    </source>
</evidence>
<protein>
    <recommendedName>
        <fullName evidence="6">TM2 domain-containing protein</fullName>
    </recommendedName>
</protein>
<evidence type="ECO:0000313" key="8">
    <source>
        <dbReference type="Proteomes" id="UP000616201"/>
    </source>
</evidence>
<name>A0A928UYA6_9SPHI</name>
<dbReference type="InterPro" id="IPR050932">
    <property type="entry name" value="TM2D1-3-like"/>
</dbReference>
<evidence type="ECO:0000256" key="5">
    <source>
        <dbReference type="SAM" id="Phobius"/>
    </source>
</evidence>
<dbReference type="Proteomes" id="UP000616201">
    <property type="component" value="Unassembled WGS sequence"/>
</dbReference>
<dbReference type="Pfam" id="PF05154">
    <property type="entry name" value="TM2"/>
    <property type="match status" value="1"/>
</dbReference>
<proteinExistence type="predicted"/>
<dbReference type="PANTHER" id="PTHR21016:SF25">
    <property type="entry name" value="TM2 DOMAIN-CONTAINING PROTEIN DDB_G0277895-RELATED"/>
    <property type="match status" value="1"/>
</dbReference>
<dbReference type="PANTHER" id="PTHR21016">
    <property type="entry name" value="BETA-AMYLOID BINDING PROTEIN-RELATED"/>
    <property type="match status" value="1"/>
</dbReference>
<evidence type="ECO:0000259" key="6">
    <source>
        <dbReference type="Pfam" id="PF05154"/>
    </source>
</evidence>
<feature type="domain" description="TM2" evidence="6">
    <location>
        <begin position="46"/>
        <end position="93"/>
    </location>
</feature>
<dbReference type="RefSeq" id="WP_196935529.1">
    <property type="nucleotide sequence ID" value="NZ_MU158698.1"/>
</dbReference>
<keyword evidence="4 5" id="KW-0472">Membrane</keyword>
<accession>A0A928UYA6</accession>
<dbReference type="EMBL" id="PRDK01000004">
    <property type="protein sequence ID" value="MBE8713600.1"/>
    <property type="molecule type" value="Genomic_DNA"/>
</dbReference>
<reference evidence="7" key="1">
    <citation type="submission" date="2018-02" db="EMBL/GenBank/DDBJ databases">
        <authorList>
            <person name="Vasarhelyi B.M."/>
            <person name="Deshmukh S."/>
            <person name="Balint B."/>
            <person name="Kukolya J."/>
        </authorList>
    </citation>
    <scope>NUCLEOTIDE SEQUENCE</scope>
    <source>
        <strain evidence="7">KB22</strain>
    </source>
</reference>
<comment type="subcellular location">
    <subcellularLocation>
        <location evidence="1">Membrane</location>
        <topology evidence="1">Multi-pass membrane protein</topology>
    </subcellularLocation>
</comment>
<sequence length="113" mass="12613">MEAQKVDMFIMSNGKYFEGSYLMTIRDQLMAADDSMWPLLSSLQFKDPSTILIVSVVGGSLGIDRFLIGDVGMGIGKLITCGGLGIWAIVDWFLIQEATRQKNLEKIQQVLMY</sequence>
<keyword evidence="2 5" id="KW-0812">Transmembrane</keyword>
<organism evidence="7 8">
    <name type="scientific">Sphingobacterium hungaricum</name>
    <dbReference type="NCBI Taxonomy" id="2082723"/>
    <lineage>
        <taxon>Bacteria</taxon>
        <taxon>Pseudomonadati</taxon>
        <taxon>Bacteroidota</taxon>
        <taxon>Sphingobacteriia</taxon>
        <taxon>Sphingobacteriales</taxon>
        <taxon>Sphingobacteriaceae</taxon>
        <taxon>Sphingobacterium</taxon>
    </lineage>
</organism>
<feature type="transmembrane region" description="Helical" evidence="5">
    <location>
        <begin position="50"/>
        <end position="68"/>
    </location>
</feature>
<evidence type="ECO:0000256" key="3">
    <source>
        <dbReference type="ARBA" id="ARBA00022989"/>
    </source>
</evidence>
<evidence type="ECO:0000256" key="2">
    <source>
        <dbReference type="ARBA" id="ARBA00022692"/>
    </source>
</evidence>
<feature type="transmembrane region" description="Helical" evidence="5">
    <location>
        <begin position="74"/>
        <end position="95"/>
    </location>
</feature>
<evidence type="ECO:0000256" key="1">
    <source>
        <dbReference type="ARBA" id="ARBA00004141"/>
    </source>
</evidence>